<accession>A0A6J7EEV1</accession>
<dbReference type="EMBL" id="CAFBLS010000146">
    <property type="protein sequence ID" value="CAB4879845.1"/>
    <property type="molecule type" value="Genomic_DNA"/>
</dbReference>
<dbReference type="AlphaFoldDB" id="A0A6J7EEV1"/>
<feature type="transmembrane region" description="Helical" evidence="1">
    <location>
        <begin position="12"/>
        <end position="34"/>
    </location>
</feature>
<evidence type="ECO:0000313" key="2">
    <source>
        <dbReference type="EMBL" id="CAB4879845.1"/>
    </source>
</evidence>
<keyword evidence="1" id="KW-0472">Membrane</keyword>
<proteinExistence type="predicted"/>
<evidence type="ECO:0000256" key="1">
    <source>
        <dbReference type="SAM" id="Phobius"/>
    </source>
</evidence>
<protein>
    <submittedName>
        <fullName evidence="2">Unannotated protein</fullName>
    </submittedName>
</protein>
<name>A0A6J7EEV1_9ZZZZ</name>
<reference evidence="2" key="1">
    <citation type="submission" date="2020-05" db="EMBL/GenBank/DDBJ databases">
        <authorList>
            <person name="Chiriac C."/>
            <person name="Salcher M."/>
            <person name="Ghai R."/>
            <person name="Kavagutti S V."/>
        </authorList>
    </citation>
    <scope>NUCLEOTIDE SEQUENCE</scope>
</reference>
<gene>
    <name evidence="2" type="ORF">UFOPK3402_01202</name>
</gene>
<keyword evidence="1" id="KW-1133">Transmembrane helix</keyword>
<sequence>MLGALTERIDIHQAFLIVPALLALSLAIVTVFPVPEAVATPK</sequence>
<keyword evidence="1" id="KW-0812">Transmembrane</keyword>
<organism evidence="2">
    <name type="scientific">freshwater metagenome</name>
    <dbReference type="NCBI Taxonomy" id="449393"/>
    <lineage>
        <taxon>unclassified sequences</taxon>
        <taxon>metagenomes</taxon>
        <taxon>ecological metagenomes</taxon>
    </lineage>
</organism>